<keyword evidence="2" id="KW-1185">Reference proteome</keyword>
<dbReference type="InterPro" id="IPR036412">
    <property type="entry name" value="HAD-like_sf"/>
</dbReference>
<name>A0A511ZHV5_9BACI</name>
<dbReference type="Pfam" id="PF08282">
    <property type="entry name" value="Hydrolase_3"/>
    <property type="match status" value="1"/>
</dbReference>
<dbReference type="SFLD" id="SFLDG01140">
    <property type="entry name" value="C2.B:_Phosphomannomutase_and_P"/>
    <property type="match status" value="1"/>
</dbReference>
<dbReference type="GO" id="GO:0005829">
    <property type="term" value="C:cytosol"/>
    <property type="evidence" value="ECO:0007669"/>
    <property type="project" value="TreeGrafter"/>
</dbReference>
<organism evidence="1 2">
    <name type="scientific">Oceanobacillus sojae</name>
    <dbReference type="NCBI Taxonomy" id="582851"/>
    <lineage>
        <taxon>Bacteria</taxon>
        <taxon>Bacillati</taxon>
        <taxon>Bacillota</taxon>
        <taxon>Bacilli</taxon>
        <taxon>Bacillales</taxon>
        <taxon>Bacillaceae</taxon>
        <taxon>Oceanobacillus</taxon>
    </lineage>
</organism>
<dbReference type="Proteomes" id="UP000321558">
    <property type="component" value="Unassembled WGS sequence"/>
</dbReference>
<sequence length="248" mass="27585">MTDIRMIALDMDGTLLDDKKEITSWTKKQIMKAHQAGVIIVLCTGRPFHHCYTYVQNLQLNSHLITCNGGQIFESDYTTVIAEYLLKAEALADLYRYAHDLKMDTWTISSKEPFYNDIPNNYNDYRWLKFSCSHKDEKILNKIEAKVHSIDGIEVSNRTAVTVEVNPAGVNKAAALELVCEKLGITMKNVMAVGDSLNDVRMIQSAGIGVAMGNGQPAVKQAADDITDTNQHDGVGKAIKKYILSAEI</sequence>
<evidence type="ECO:0000313" key="2">
    <source>
        <dbReference type="Proteomes" id="UP000321558"/>
    </source>
</evidence>
<dbReference type="Gene3D" id="3.40.50.1000">
    <property type="entry name" value="HAD superfamily/HAD-like"/>
    <property type="match status" value="1"/>
</dbReference>
<dbReference type="GO" id="GO:0000287">
    <property type="term" value="F:magnesium ion binding"/>
    <property type="evidence" value="ECO:0007669"/>
    <property type="project" value="TreeGrafter"/>
</dbReference>
<dbReference type="EMBL" id="BJYM01000006">
    <property type="protein sequence ID" value="GEN87029.1"/>
    <property type="molecule type" value="Genomic_DNA"/>
</dbReference>
<evidence type="ECO:0000313" key="1">
    <source>
        <dbReference type="EMBL" id="GEN87029.1"/>
    </source>
</evidence>
<dbReference type="RefSeq" id="WP_147210045.1">
    <property type="nucleotide sequence ID" value="NZ_BJYM01000006.1"/>
</dbReference>
<gene>
    <name evidence="1" type="primary">ycsE_1</name>
    <name evidence="1" type="ORF">OSO01_17680</name>
</gene>
<dbReference type="InterPro" id="IPR006379">
    <property type="entry name" value="HAD-SF_hydro_IIB"/>
</dbReference>
<dbReference type="CDD" id="cd07516">
    <property type="entry name" value="HAD_Pase"/>
    <property type="match status" value="1"/>
</dbReference>
<dbReference type="PANTHER" id="PTHR10000">
    <property type="entry name" value="PHOSPHOSERINE PHOSPHATASE"/>
    <property type="match status" value="1"/>
</dbReference>
<accession>A0A511ZHV5</accession>
<dbReference type="NCBIfam" id="TIGR01484">
    <property type="entry name" value="HAD-SF-IIB"/>
    <property type="match status" value="1"/>
</dbReference>
<proteinExistence type="predicted"/>
<dbReference type="PANTHER" id="PTHR10000:SF55">
    <property type="entry name" value="5-AMINO-6-(5-PHOSPHO-D-RIBITYLAMINO)URACIL PHOSPHATASE YCSE"/>
    <property type="match status" value="1"/>
</dbReference>
<dbReference type="SUPFAM" id="SSF56784">
    <property type="entry name" value="HAD-like"/>
    <property type="match status" value="1"/>
</dbReference>
<dbReference type="OrthoDB" id="9781413at2"/>
<protein>
    <submittedName>
        <fullName evidence="1">5-amino-6-(5-phospho-D-ribitylamino)uracil phosphatase YcsE</fullName>
    </submittedName>
</protein>
<reference evidence="1 2" key="1">
    <citation type="submission" date="2019-07" db="EMBL/GenBank/DDBJ databases">
        <title>Whole genome shotgun sequence of Oceanobacillus sojae NBRC 105379.</title>
        <authorList>
            <person name="Hosoyama A."/>
            <person name="Uohara A."/>
            <person name="Ohji S."/>
            <person name="Ichikawa N."/>
        </authorList>
    </citation>
    <scope>NUCLEOTIDE SEQUENCE [LARGE SCALE GENOMIC DNA]</scope>
    <source>
        <strain evidence="1 2">NBRC 105379</strain>
    </source>
</reference>
<dbReference type="SFLD" id="SFLDS00003">
    <property type="entry name" value="Haloacid_Dehalogenase"/>
    <property type="match status" value="1"/>
</dbReference>
<dbReference type="Gene3D" id="3.30.1240.10">
    <property type="match status" value="1"/>
</dbReference>
<comment type="caution">
    <text evidence="1">The sequence shown here is derived from an EMBL/GenBank/DDBJ whole genome shotgun (WGS) entry which is preliminary data.</text>
</comment>
<dbReference type="GO" id="GO:0016791">
    <property type="term" value="F:phosphatase activity"/>
    <property type="evidence" value="ECO:0007669"/>
    <property type="project" value="TreeGrafter"/>
</dbReference>
<dbReference type="InterPro" id="IPR023214">
    <property type="entry name" value="HAD_sf"/>
</dbReference>
<dbReference type="AlphaFoldDB" id="A0A511ZHV5"/>
<dbReference type="STRING" id="582851.GCA_900162665_00903"/>
<dbReference type="PROSITE" id="PS01229">
    <property type="entry name" value="COF_2"/>
    <property type="match status" value="1"/>
</dbReference>